<proteinExistence type="predicted"/>
<dbReference type="EMBL" id="CP001618">
    <property type="protein sequence ID" value="ACQ82287.1"/>
    <property type="molecule type" value="Genomic_DNA"/>
</dbReference>
<dbReference type="HOGENOM" id="CLU_007383_10_5_11"/>
<reference evidence="2 3" key="1">
    <citation type="journal article" date="2009" name="Stand. Genomic Sci.">
        <title>Complete genome sequence of Beutenbergia cavernae type strain (HKI 0122).</title>
        <authorList>
            <person name="Land M."/>
            <person name="Pukall R."/>
            <person name="Abt B."/>
            <person name="Goker M."/>
            <person name="Rohde M."/>
            <person name="Glavina Del Rio T."/>
            <person name="Tice H."/>
            <person name="Copeland A."/>
            <person name="Cheng J.F."/>
            <person name="Lucas S."/>
            <person name="Chen F."/>
            <person name="Nolan M."/>
            <person name="Bruce D."/>
            <person name="Goodwin L."/>
            <person name="Pitluck S."/>
            <person name="Ivanova N."/>
            <person name="Mavromatis K."/>
            <person name="Ovchinnikova G."/>
            <person name="Pati A."/>
            <person name="Chen A."/>
            <person name="Palaniappan K."/>
            <person name="Hauser L."/>
            <person name="Chang Y.J."/>
            <person name="Jefferies C.C."/>
            <person name="Saunders E."/>
            <person name="Brettin T."/>
            <person name="Detter J.C."/>
            <person name="Han C."/>
            <person name="Chain P."/>
            <person name="Bristow J."/>
            <person name="Eisen J.A."/>
            <person name="Markowitz V."/>
            <person name="Hugenholtz P."/>
            <person name="Kyrpides N.C."/>
            <person name="Klenk H.P."/>
            <person name="Lapidus A."/>
        </authorList>
    </citation>
    <scope>NUCLEOTIDE SEQUENCE [LARGE SCALE GENOMIC DNA]</scope>
    <source>
        <strain evidence="3">ATCC BAA-8 / DSM 12333 / NBRC 16432</strain>
    </source>
</reference>
<evidence type="ECO:0000259" key="1">
    <source>
        <dbReference type="Pfam" id="PF13460"/>
    </source>
</evidence>
<dbReference type="PANTHER" id="PTHR43162">
    <property type="match status" value="1"/>
</dbReference>
<dbReference type="Pfam" id="PF13460">
    <property type="entry name" value="NAD_binding_10"/>
    <property type="match status" value="1"/>
</dbReference>
<dbReference type="Gene3D" id="3.90.25.10">
    <property type="entry name" value="UDP-galactose 4-epimerase, domain 1"/>
    <property type="match status" value="1"/>
</dbReference>
<name>C5C5E7_BEUC1</name>
<evidence type="ECO:0000313" key="3">
    <source>
        <dbReference type="Proteomes" id="UP000007962"/>
    </source>
</evidence>
<dbReference type="STRING" id="471853.Bcav_4046"/>
<feature type="domain" description="NAD(P)-binding" evidence="1">
    <location>
        <begin position="9"/>
        <end position="138"/>
    </location>
</feature>
<gene>
    <name evidence="2" type="ordered locus">Bcav_4046</name>
</gene>
<dbReference type="InterPro" id="IPR016040">
    <property type="entry name" value="NAD(P)-bd_dom"/>
</dbReference>
<dbReference type="RefSeq" id="WP_015884524.1">
    <property type="nucleotide sequence ID" value="NC_012669.1"/>
</dbReference>
<dbReference type="OrthoDB" id="4632815at2"/>
<dbReference type="InterPro" id="IPR051604">
    <property type="entry name" value="Ergot_Alk_Oxidoreductase"/>
</dbReference>
<dbReference type="Gene3D" id="3.40.50.720">
    <property type="entry name" value="NAD(P)-binding Rossmann-like Domain"/>
    <property type="match status" value="1"/>
</dbReference>
<accession>C5C5E7</accession>
<organism evidence="2 3">
    <name type="scientific">Beutenbergia cavernae (strain ATCC BAA-8 / DSM 12333 / CCUG 43141 / JCM 11478 / NBRC 16432 / NCIMB 13614 / HKI 0122)</name>
    <dbReference type="NCBI Taxonomy" id="471853"/>
    <lineage>
        <taxon>Bacteria</taxon>
        <taxon>Bacillati</taxon>
        <taxon>Actinomycetota</taxon>
        <taxon>Actinomycetes</taxon>
        <taxon>Micrococcales</taxon>
        <taxon>Beutenbergiaceae</taxon>
        <taxon>Beutenbergia</taxon>
    </lineage>
</organism>
<dbReference type="SUPFAM" id="SSF51735">
    <property type="entry name" value="NAD(P)-binding Rossmann-fold domains"/>
    <property type="match status" value="1"/>
</dbReference>
<dbReference type="eggNOG" id="COG0702">
    <property type="taxonomic scope" value="Bacteria"/>
</dbReference>
<sequence>MKIAVTTPTGQVGRRLVPLLLQAGERPTLLVRDAARLDPHVRAASDVVELDLGDVDAVVAATAGVDALYWVDPPTQDDDPAAGYARVGAVGAHAVQENGIPRVVFQSSGGADARGGFGEIDGLARTEEMLDATGASVTHLRCGYFFSNLFLDLDSLRGGELTTTLPLDLRIPWVAPADIATVGALRLLSTAWRGRHTQGVYGPADLSFSDVATVVSAAIGRDVVARRVSDDDVAAQLRAFGMSDAQVEGIVGMSRGLRGPHVPEDPRDVRSTTPTTLAGWAFAELRPAL</sequence>
<keyword evidence="3" id="KW-1185">Reference proteome</keyword>
<protein>
    <submittedName>
        <fullName evidence="2">NmrA family protein</fullName>
    </submittedName>
</protein>
<dbReference type="KEGG" id="bcv:Bcav_4046"/>
<dbReference type="InterPro" id="IPR036291">
    <property type="entry name" value="NAD(P)-bd_dom_sf"/>
</dbReference>
<evidence type="ECO:0000313" key="2">
    <source>
        <dbReference type="EMBL" id="ACQ82287.1"/>
    </source>
</evidence>
<dbReference type="PANTHER" id="PTHR43162:SF1">
    <property type="entry name" value="PRESTALK A DIFFERENTIATION PROTEIN A"/>
    <property type="match status" value="1"/>
</dbReference>
<dbReference type="Proteomes" id="UP000007962">
    <property type="component" value="Chromosome"/>
</dbReference>
<dbReference type="AlphaFoldDB" id="C5C5E7"/>